<dbReference type="InterPro" id="IPR036770">
    <property type="entry name" value="Ankyrin_rpt-contain_sf"/>
</dbReference>
<keyword evidence="1" id="KW-0040">ANK repeat</keyword>
<dbReference type="Gene3D" id="1.25.40.20">
    <property type="entry name" value="Ankyrin repeat-containing domain"/>
    <property type="match status" value="2"/>
</dbReference>
<dbReference type="Proteomes" id="UP001491310">
    <property type="component" value="Unassembled WGS sequence"/>
</dbReference>
<dbReference type="Gene3D" id="3.40.50.150">
    <property type="entry name" value="Vaccinia Virus protein VP39"/>
    <property type="match status" value="1"/>
</dbReference>
<dbReference type="SMART" id="SM00248">
    <property type="entry name" value="ANK"/>
    <property type="match status" value="5"/>
</dbReference>
<dbReference type="InterPro" id="IPR029063">
    <property type="entry name" value="SAM-dependent_MTases_sf"/>
</dbReference>
<dbReference type="PANTHER" id="PTHR24121">
    <property type="entry name" value="NO MECHANORECEPTOR POTENTIAL C, ISOFORM D-RELATED"/>
    <property type="match status" value="1"/>
</dbReference>
<evidence type="ECO:0008006" key="4">
    <source>
        <dbReference type="Google" id="ProtNLM"/>
    </source>
</evidence>
<comment type="caution">
    <text evidence="2">The sequence shown here is derived from an EMBL/GenBank/DDBJ whole genome shotgun (WGS) entry which is preliminary data.</text>
</comment>
<dbReference type="SUPFAM" id="SSF48403">
    <property type="entry name" value="Ankyrin repeat"/>
    <property type="match status" value="1"/>
</dbReference>
<dbReference type="InterPro" id="IPR002052">
    <property type="entry name" value="DNA_methylase_N6_adenine_CS"/>
</dbReference>
<keyword evidence="3" id="KW-1185">Reference proteome</keyword>
<sequence>MHRRTRIDCAVADIRKNPLRRCTVDAIVTDPPYGQRASFGAAGGNASIGEDFQGVLAALFTLGGAVLRKGGALVTWLPFTQDWLGSAAKGHSDREALQHWLQAAGDCQGLQLFKLIEEERPGALCRAVAVFHKEGTEARNNEKQAGSLTVAAGRSSQQRALCRAQSATEKGSGDGVCSLRLRDRGYDVSRRSQKGLEADIWRAAWMGDTDAIQAYLDAGGCPHIVDEQGRTPLIFAAGYGRKAAVQLFLDSGASIGAPAGCASPLHRATSRGHVDVIKLLLHSGADVASLDSNGCTPLHLACRFGHAAAARVLIHATKAQGCQERVVDALDGSGHACLHSAAQWGHVEVAGLLLRESCADVGVVTQPEGLSALHLAARWGHVPVLQLLISHVKSEQTAPVRGFVASTLPVQ</sequence>
<feature type="repeat" description="ANK" evidence="1">
    <location>
        <begin position="228"/>
        <end position="260"/>
    </location>
</feature>
<dbReference type="PROSITE" id="PS50088">
    <property type="entry name" value="ANK_REPEAT"/>
    <property type="match status" value="4"/>
</dbReference>
<gene>
    <name evidence="2" type="ORF">WJX75_006808</name>
</gene>
<dbReference type="Pfam" id="PF12796">
    <property type="entry name" value="Ank_2"/>
    <property type="match status" value="1"/>
</dbReference>
<evidence type="ECO:0000256" key="1">
    <source>
        <dbReference type="PROSITE-ProRule" id="PRU00023"/>
    </source>
</evidence>
<dbReference type="PROSITE" id="PS00092">
    <property type="entry name" value="N6_MTASE"/>
    <property type="match status" value="1"/>
</dbReference>
<evidence type="ECO:0000313" key="2">
    <source>
        <dbReference type="EMBL" id="KAK9918775.1"/>
    </source>
</evidence>
<dbReference type="PROSITE" id="PS50297">
    <property type="entry name" value="ANK_REP_REGION"/>
    <property type="match status" value="4"/>
</dbReference>
<feature type="repeat" description="ANK" evidence="1">
    <location>
        <begin position="293"/>
        <end position="314"/>
    </location>
</feature>
<feature type="repeat" description="ANK" evidence="1">
    <location>
        <begin position="368"/>
        <end position="391"/>
    </location>
</feature>
<dbReference type="Pfam" id="PF00023">
    <property type="entry name" value="Ank"/>
    <property type="match status" value="2"/>
</dbReference>
<reference evidence="2 3" key="1">
    <citation type="journal article" date="2024" name="Nat. Commun.">
        <title>Phylogenomics reveals the evolutionary origins of lichenization in chlorophyte algae.</title>
        <authorList>
            <person name="Puginier C."/>
            <person name="Libourel C."/>
            <person name="Otte J."/>
            <person name="Skaloud P."/>
            <person name="Haon M."/>
            <person name="Grisel S."/>
            <person name="Petersen M."/>
            <person name="Berrin J.G."/>
            <person name="Delaux P.M."/>
            <person name="Dal Grande F."/>
            <person name="Keller J."/>
        </authorList>
    </citation>
    <scope>NUCLEOTIDE SEQUENCE [LARGE SCALE GENOMIC DNA]</scope>
    <source>
        <strain evidence="2 3">SAG 216-7</strain>
    </source>
</reference>
<proteinExistence type="predicted"/>
<dbReference type="SUPFAM" id="SSF53335">
    <property type="entry name" value="S-adenosyl-L-methionine-dependent methyltransferases"/>
    <property type="match status" value="1"/>
</dbReference>
<dbReference type="PANTHER" id="PTHR24121:SF23">
    <property type="entry name" value="NO MECHANORECEPTOR POTENTIAL C, ISOFORM H"/>
    <property type="match status" value="1"/>
</dbReference>
<organism evidence="2 3">
    <name type="scientific">Coccomyxa subellipsoidea</name>
    <dbReference type="NCBI Taxonomy" id="248742"/>
    <lineage>
        <taxon>Eukaryota</taxon>
        <taxon>Viridiplantae</taxon>
        <taxon>Chlorophyta</taxon>
        <taxon>core chlorophytes</taxon>
        <taxon>Trebouxiophyceae</taxon>
        <taxon>Trebouxiophyceae incertae sedis</taxon>
        <taxon>Coccomyxaceae</taxon>
        <taxon>Coccomyxa</taxon>
    </lineage>
</organism>
<protein>
    <recommendedName>
        <fullName evidence="4">Ankyrin</fullName>
    </recommendedName>
</protein>
<evidence type="ECO:0000313" key="3">
    <source>
        <dbReference type="Proteomes" id="UP001491310"/>
    </source>
</evidence>
<accession>A0ABR2Z546</accession>
<dbReference type="InterPro" id="IPR002110">
    <property type="entry name" value="Ankyrin_rpt"/>
</dbReference>
<name>A0ABR2Z546_9CHLO</name>
<dbReference type="EMBL" id="JALJOT010000001">
    <property type="protein sequence ID" value="KAK9918775.1"/>
    <property type="molecule type" value="Genomic_DNA"/>
</dbReference>
<feature type="repeat" description="ANK" evidence="1">
    <location>
        <begin position="260"/>
        <end position="292"/>
    </location>
</feature>